<evidence type="ECO:0000256" key="6">
    <source>
        <dbReference type="ARBA" id="ARBA00023136"/>
    </source>
</evidence>
<feature type="domain" description="Ionotropic glutamate receptor C-terminal" evidence="12">
    <location>
        <begin position="360"/>
        <end position="544"/>
    </location>
</feature>
<dbReference type="InterPro" id="IPR052192">
    <property type="entry name" value="Insect_Ionotropic_Sensory_Rcpt"/>
</dbReference>
<feature type="transmembrane region" description="Helical" evidence="10">
    <location>
        <begin position="659"/>
        <end position="681"/>
    </location>
</feature>
<feature type="chain" id="PRO_5043407522" description="Ionotropic glutamate receptor C-terminal domain-containing protein" evidence="11">
    <location>
        <begin position="25"/>
        <end position="705"/>
    </location>
</feature>
<reference evidence="13 14" key="1">
    <citation type="submission" date="2023-03" db="EMBL/GenBank/DDBJ databases">
        <title>High-quality genome of Scylla paramamosain provides insights in environmental adaptation.</title>
        <authorList>
            <person name="Zhang L."/>
        </authorList>
    </citation>
    <scope>NUCLEOTIDE SEQUENCE [LARGE SCALE GENOMIC DNA]</scope>
    <source>
        <strain evidence="13">LZ_2023a</strain>
        <tissue evidence="13">Muscle</tissue>
    </source>
</reference>
<keyword evidence="14" id="KW-1185">Reference proteome</keyword>
<evidence type="ECO:0000313" key="13">
    <source>
        <dbReference type="EMBL" id="KAK8406611.1"/>
    </source>
</evidence>
<dbReference type="Gene3D" id="1.10.287.70">
    <property type="match status" value="1"/>
</dbReference>
<keyword evidence="4 10" id="KW-0812">Transmembrane</keyword>
<accession>A0AAW0V5I9</accession>
<organism evidence="13 14">
    <name type="scientific">Scylla paramamosain</name>
    <name type="common">Mud crab</name>
    <dbReference type="NCBI Taxonomy" id="85552"/>
    <lineage>
        <taxon>Eukaryota</taxon>
        <taxon>Metazoa</taxon>
        <taxon>Ecdysozoa</taxon>
        <taxon>Arthropoda</taxon>
        <taxon>Crustacea</taxon>
        <taxon>Multicrustacea</taxon>
        <taxon>Malacostraca</taxon>
        <taxon>Eumalacostraca</taxon>
        <taxon>Eucarida</taxon>
        <taxon>Decapoda</taxon>
        <taxon>Pleocyemata</taxon>
        <taxon>Brachyura</taxon>
        <taxon>Eubrachyura</taxon>
        <taxon>Portunoidea</taxon>
        <taxon>Portunidae</taxon>
        <taxon>Portuninae</taxon>
        <taxon>Scylla</taxon>
    </lineage>
</organism>
<evidence type="ECO:0000256" key="4">
    <source>
        <dbReference type="ARBA" id="ARBA00022692"/>
    </source>
</evidence>
<evidence type="ECO:0000256" key="5">
    <source>
        <dbReference type="ARBA" id="ARBA00022989"/>
    </source>
</evidence>
<dbReference type="AlphaFoldDB" id="A0AAW0V5I9"/>
<sequence length="705" mass="78398">MWNTMKELVEMWLLSLFVMSSVRCVAIKDPLSVQGTEASQSTKPVNKLLLENVHDSPQLTQLLQHIVENFLKECDLWLLYSPGEALGVPFAAVLQLQGLPIRVVTLEASGEGVEVPEVTVTSGSACSAYIIFGYSPEFLRSLVESSGFESQFHYLGRFIFVTGAAAGAARLILDNPVMAWRPHALVIREFREASGVSYEVWSHKVFRRDVEEGVRLVERWRKGEAQWGANLFPDKLNNFGGNELRALTFHYPPSIVESKAAEGTQKFDGVEIRLMETLAEALNFRLNLANPSDGRMWYGIFDDLQHRRAFMGAANFFVTTSALQVVDMTVQHDVEPGCFITPLPAPLPRLVALVYPFTPTVWLVTVASLVCGTLMLYGVSLAAHHLSRRNLWSPLTYADSLLYGVGIFVAVGMPNVGAVVCRGATPRGSYFIMWVWYGLLLTAVYRSSLTAFLTIPLAQTPIDTLHQLEASDIPAVGSVGTNFLRQLEASSDPVVRRLANRYQDVSTPEEGLVLTAKRKYALMENRHFLDHAIAANFTNRLGEETLHVMQECFQAYRIALVMPKKSPYKPNFDAVVVRVVEGGLVKHWNEDILRRSRRVSNEEPENTGNERQFTVDDLQVPAKGQGERGVVATCIQGLLRARTRVLMHIAKVVTLASQGAWLILALGFLAALAAFLVELVARRRRPPQPAPHPAKKDGQHSSDHK</sequence>
<evidence type="ECO:0000256" key="10">
    <source>
        <dbReference type="SAM" id="Phobius"/>
    </source>
</evidence>
<feature type="transmembrane region" description="Helical" evidence="10">
    <location>
        <begin position="361"/>
        <end position="381"/>
    </location>
</feature>
<dbReference type="GO" id="GO:0015276">
    <property type="term" value="F:ligand-gated monoatomic ion channel activity"/>
    <property type="evidence" value="ECO:0007669"/>
    <property type="project" value="InterPro"/>
</dbReference>
<feature type="transmembrane region" description="Helical" evidence="10">
    <location>
        <begin position="428"/>
        <end position="445"/>
    </location>
</feature>
<dbReference type="Proteomes" id="UP001487740">
    <property type="component" value="Unassembled WGS sequence"/>
</dbReference>
<dbReference type="PANTHER" id="PTHR42643:SF24">
    <property type="entry name" value="IONOTROPIC RECEPTOR 60A"/>
    <property type="match status" value="1"/>
</dbReference>
<evidence type="ECO:0000313" key="14">
    <source>
        <dbReference type="Proteomes" id="UP001487740"/>
    </source>
</evidence>
<name>A0AAW0V5I9_SCYPA</name>
<dbReference type="GO" id="GO:0050906">
    <property type="term" value="P:detection of stimulus involved in sensory perception"/>
    <property type="evidence" value="ECO:0007669"/>
    <property type="project" value="UniProtKB-ARBA"/>
</dbReference>
<evidence type="ECO:0000256" key="9">
    <source>
        <dbReference type="SAM" id="MobiDB-lite"/>
    </source>
</evidence>
<gene>
    <name evidence="13" type="ORF">O3P69_007305</name>
</gene>
<feature type="signal peptide" evidence="11">
    <location>
        <begin position="1"/>
        <end position="24"/>
    </location>
</feature>
<comment type="similarity">
    <text evidence="2">Belongs to the glutamate-gated ion channel (TC 1.A.10.1) family.</text>
</comment>
<evidence type="ECO:0000256" key="2">
    <source>
        <dbReference type="ARBA" id="ARBA00008685"/>
    </source>
</evidence>
<dbReference type="InterPro" id="IPR001320">
    <property type="entry name" value="Iontro_rcpt_C"/>
</dbReference>
<dbReference type="Pfam" id="PF00060">
    <property type="entry name" value="Lig_chan"/>
    <property type="match status" value="1"/>
</dbReference>
<evidence type="ECO:0000256" key="1">
    <source>
        <dbReference type="ARBA" id="ARBA00004651"/>
    </source>
</evidence>
<keyword evidence="7" id="KW-0675">Receptor</keyword>
<proteinExistence type="inferred from homology"/>
<comment type="subcellular location">
    <subcellularLocation>
        <location evidence="1">Cell membrane</location>
        <topology evidence="1">Multi-pass membrane protein</topology>
    </subcellularLocation>
</comment>
<feature type="transmembrane region" description="Helical" evidence="10">
    <location>
        <begin position="401"/>
        <end position="421"/>
    </location>
</feature>
<keyword evidence="11" id="KW-0732">Signal</keyword>
<dbReference type="EMBL" id="JARAKH010000002">
    <property type="protein sequence ID" value="KAK8406611.1"/>
    <property type="molecule type" value="Genomic_DNA"/>
</dbReference>
<evidence type="ECO:0000256" key="8">
    <source>
        <dbReference type="ARBA" id="ARBA00023180"/>
    </source>
</evidence>
<evidence type="ECO:0000256" key="11">
    <source>
        <dbReference type="SAM" id="SignalP"/>
    </source>
</evidence>
<feature type="compositionally biased region" description="Basic and acidic residues" evidence="9">
    <location>
        <begin position="694"/>
        <end position="705"/>
    </location>
</feature>
<dbReference type="SUPFAM" id="SSF53850">
    <property type="entry name" value="Periplasmic binding protein-like II"/>
    <property type="match status" value="1"/>
</dbReference>
<dbReference type="GO" id="GO:0005886">
    <property type="term" value="C:plasma membrane"/>
    <property type="evidence" value="ECO:0007669"/>
    <property type="project" value="UniProtKB-SubCell"/>
</dbReference>
<keyword evidence="6 10" id="KW-0472">Membrane</keyword>
<evidence type="ECO:0000259" key="12">
    <source>
        <dbReference type="Pfam" id="PF00060"/>
    </source>
</evidence>
<comment type="caution">
    <text evidence="13">The sequence shown here is derived from an EMBL/GenBank/DDBJ whole genome shotgun (WGS) entry which is preliminary data.</text>
</comment>
<keyword evidence="5 10" id="KW-1133">Transmembrane helix</keyword>
<evidence type="ECO:0000256" key="7">
    <source>
        <dbReference type="ARBA" id="ARBA00023170"/>
    </source>
</evidence>
<dbReference type="Gene3D" id="3.40.190.10">
    <property type="entry name" value="Periplasmic binding protein-like II"/>
    <property type="match status" value="1"/>
</dbReference>
<dbReference type="PANTHER" id="PTHR42643">
    <property type="entry name" value="IONOTROPIC RECEPTOR 20A-RELATED"/>
    <property type="match status" value="1"/>
</dbReference>
<keyword evidence="8" id="KW-0325">Glycoprotein</keyword>
<evidence type="ECO:0000256" key="3">
    <source>
        <dbReference type="ARBA" id="ARBA00022475"/>
    </source>
</evidence>
<feature type="region of interest" description="Disordered" evidence="9">
    <location>
        <begin position="685"/>
        <end position="705"/>
    </location>
</feature>
<keyword evidence="3" id="KW-1003">Cell membrane</keyword>
<protein>
    <recommendedName>
        <fullName evidence="12">Ionotropic glutamate receptor C-terminal domain-containing protein</fullName>
    </recommendedName>
</protein>